<comment type="caution">
    <text evidence="3">The sequence shown here is derived from an EMBL/GenBank/DDBJ whole genome shotgun (WGS) entry which is preliminary data.</text>
</comment>
<gene>
    <name evidence="3" type="ORF">ACFO3U_08900</name>
</gene>
<evidence type="ECO:0000313" key="3">
    <source>
        <dbReference type="EMBL" id="MFC4740108.1"/>
    </source>
</evidence>
<evidence type="ECO:0000313" key="4">
    <source>
        <dbReference type="Proteomes" id="UP001595885"/>
    </source>
</evidence>
<dbReference type="InterPro" id="IPR013538">
    <property type="entry name" value="ASHA1/2-like_C"/>
</dbReference>
<protein>
    <submittedName>
        <fullName evidence="3">SRPBCC family protein</fullName>
    </submittedName>
</protein>
<evidence type="ECO:0000259" key="2">
    <source>
        <dbReference type="Pfam" id="PF08327"/>
    </source>
</evidence>
<dbReference type="EMBL" id="JBHSGW010000025">
    <property type="protein sequence ID" value="MFC4740108.1"/>
    <property type="molecule type" value="Genomic_DNA"/>
</dbReference>
<dbReference type="Proteomes" id="UP001595885">
    <property type="component" value="Unassembled WGS sequence"/>
</dbReference>
<sequence length="137" mass="15862">MSHKIKIQTKVNAPIEKVWAFWTDTKYIMKWNTPSPDWHTTKATNDLQVGGKFCSTMAAKDGSMSFDFCGIYDDIIPLQKIAYTLEDNRKVEIVFEEIDNEVQITEVFEAENQNSLEMQQQGWQAILDNFKSCVEKN</sequence>
<accession>A0ABV9P3E0</accession>
<comment type="similarity">
    <text evidence="1">Belongs to the AHA1 family.</text>
</comment>
<dbReference type="Gene3D" id="3.30.530.20">
    <property type="match status" value="1"/>
</dbReference>
<dbReference type="RefSeq" id="WP_379740813.1">
    <property type="nucleotide sequence ID" value="NZ_JBHSGW010000025.1"/>
</dbReference>
<feature type="domain" description="Activator of Hsp90 ATPase homologue 1/2-like C-terminal" evidence="2">
    <location>
        <begin position="12"/>
        <end position="135"/>
    </location>
</feature>
<reference evidence="4" key="1">
    <citation type="journal article" date="2019" name="Int. J. Syst. Evol. Microbiol.">
        <title>The Global Catalogue of Microorganisms (GCM) 10K type strain sequencing project: providing services to taxonomists for standard genome sequencing and annotation.</title>
        <authorList>
            <consortium name="The Broad Institute Genomics Platform"/>
            <consortium name="The Broad Institute Genome Sequencing Center for Infectious Disease"/>
            <person name="Wu L."/>
            <person name="Ma J."/>
        </authorList>
    </citation>
    <scope>NUCLEOTIDE SEQUENCE [LARGE SCALE GENOMIC DNA]</scope>
    <source>
        <strain evidence="4">CCUG 50349</strain>
    </source>
</reference>
<proteinExistence type="inferred from homology"/>
<dbReference type="SUPFAM" id="SSF55961">
    <property type="entry name" value="Bet v1-like"/>
    <property type="match status" value="1"/>
</dbReference>
<dbReference type="Pfam" id="PF08327">
    <property type="entry name" value="AHSA1"/>
    <property type="match status" value="1"/>
</dbReference>
<organism evidence="3 4">
    <name type="scientific">Flavobacterium ponti</name>
    <dbReference type="NCBI Taxonomy" id="665133"/>
    <lineage>
        <taxon>Bacteria</taxon>
        <taxon>Pseudomonadati</taxon>
        <taxon>Bacteroidota</taxon>
        <taxon>Flavobacteriia</taxon>
        <taxon>Flavobacteriales</taxon>
        <taxon>Flavobacteriaceae</taxon>
        <taxon>Flavobacterium</taxon>
    </lineage>
</organism>
<evidence type="ECO:0000256" key="1">
    <source>
        <dbReference type="ARBA" id="ARBA00006817"/>
    </source>
</evidence>
<dbReference type="CDD" id="cd08897">
    <property type="entry name" value="SRPBCC_CalC_Aha1-like_4"/>
    <property type="match status" value="1"/>
</dbReference>
<name>A0ABV9P3E0_9FLAO</name>
<keyword evidence="4" id="KW-1185">Reference proteome</keyword>
<dbReference type="InterPro" id="IPR023393">
    <property type="entry name" value="START-like_dom_sf"/>
</dbReference>